<keyword evidence="4" id="KW-0460">Magnesium</keyword>
<proteinExistence type="predicted"/>
<dbReference type="AlphaFoldDB" id="A0A2N5X0U3"/>
<evidence type="ECO:0000256" key="4">
    <source>
        <dbReference type="ARBA" id="ARBA00022842"/>
    </source>
</evidence>
<sequence length="255" mass="27408">MADPLQLIPLNDFPRVEPGDDLGALIHASLEHNGLTLVAGDVLVLAQKIVSKAENCYVRLAEVQPSAEAEDLARRALKDPRQAELILRESREVVRVRPGVVIVEHRNGYVHANAGIDKSNISSDPDDPRVLLLPENPDHSAQSLRNDLARRTGVTPQIIINDSAGRAWRNGTVGIAIGTAGLQPLFNQIGEKDMFGNVLEVTESAVADELAAAASVVMGQAAEACPVVLVRGARLRQAECGSGALLRDRSLDMFR</sequence>
<dbReference type="OrthoDB" id="9788295at2"/>
<keyword evidence="10" id="KW-1185">Reference proteome</keyword>
<evidence type="ECO:0000256" key="6">
    <source>
        <dbReference type="ARBA" id="ARBA00023134"/>
    </source>
</evidence>
<gene>
    <name evidence="9" type="primary">cofE</name>
    <name evidence="9" type="ORF">C0039_14305</name>
</gene>
<dbReference type="PANTHER" id="PTHR47917">
    <property type="match status" value="1"/>
</dbReference>
<reference evidence="9 10" key="1">
    <citation type="submission" date="2018-01" db="EMBL/GenBank/DDBJ databases">
        <title>The draft genome sequence of Halioglobus lutimaris HF004.</title>
        <authorList>
            <person name="Du Z.-J."/>
            <person name="Shi M.-J."/>
        </authorList>
    </citation>
    <scope>NUCLEOTIDE SEQUENCE [LARGE SCALE GENOMIC DNA]</scope>
    <source>
        <strain evidence="9 10">HF004</strain>
    </source>
</reference>
<keyword evidence="5" id="KW-0630">Potassium</keyword>
<protein>
    <submittedName>
        <fullName evidence="9">Coenzyme F420-0:L-glutamate ligase</fullName>
    </submittedName>
</protein>
<organism evidence="9 10">
    <name type="scientific">Pseudohalioglobus lutimaris</name>
    <dbReference type="NCBI Taxonomy" id="1737061"/>
    <lineage>
        <taxon>Bacteria</taxon>
        <taxon>Pseudomonadati</taxon>
        <taxon>Pseudomonadota</taxon>
        <taxon>Gammaproteobacteria</taxon>
        <taxon>Cellvibrionales</taxon>
        <taxon>Halieaceae</taxon>
        <taxon>Pseudohalioglobus</taxon>
    </lineage>
</organism>
<dbReference type="Gene3D" id="3.90.1660.10">
    <property type="entry name" value="CofE-like domain"/>
    <property type="match status" value="1"/>
</dbReference>
<dbReference type="NCBIfam" id="TIGR01916">
    <property type="entry name" value="F420_cofE"/>
    <property type="match status" value="1"/>
</dbReference>
<evidence type="ECO:0000259" key="8">
    <source>
        <dbReference type="Pfam" id="PF01996"/>
    </source>
</evidence>
<evidence type="ECO:0000256" key="2">
    <source>
        <dbReference type="ARBA" id="ARBA00022723"/>
    </source>
</evidence>
<keyword evidence="1 9" id="KW-0436">Ligase</keyword>
<keyword evidence="6" id="KW-0342">GTP-binding</keyword>
<evidence type="ECO:0000313" key="9">
    <source>
        <dbReference type="EMBL" id="PLW68122.1"/>
    </source>
</evidence>
<dbReference type="RefSeq" id="WP_101518428.1">
    <property type="nucleotide sequence ID" value="NZ_PKUS01000019.1"/>
</dbReference>
<keyword evidence="7" id="KW-0464">Manganese</keyword>
<evidence type="ECO:0000256" key="7">
    <source>
        <dbReference type="ARBA" id="ARBA00023211"/>
    </source>
</evidence>
<evidence type="ECO:0000256" key="3">
    <source>
        <dbReference type="ARBA" id="ARBA00022741"/>
    </source>
</evidence>
<dbReference type="InterPro" id="IPR002847">
    <property type="entry name" value="F420-0_gamma-glut_ligase-dom"/>
</dbReference>
<dbReference type="PANTHER" id="PTHR47917:SF1">
    <property type="entry name" value="COENZYME F420:L-GLUTAMATE LIGASE"/>
    <property type="match status" value="1"/>
</dbReference>
<dbReference type="Pfam" id="PF01996">
    <property type="entry name" value="F420_ligase"/>
    <property type="match status" value="1"/>
</dbReference>
<evidence type="ECO:0000256" key="1">
    <source>
        <dbReference type="ARBA" id="ARBA00022598"/>
    </source>
</evidence>
<dbReference type="GO" id="GO:0052618">
    <property type="term" value="F:coenzyme F420-0:L-glutamate ligase activity"/>
    <property type="evidence" value="ECO:0007669"/>
    <property type="project" value="TreeGrafter"/>
</dbReference>
<dbReference type="GO" id="GO:0046872">
    <property type="term" value="F:metal ion binding"/>
    <property type="evidence" value="ECO:0007669"/>
    <property type="project" value="UniProtKB-KW"/>
</dbReference>
<keyword evidence="2" id="KW-0479">Metal-binding</keyword>
<dbReference type="Gene3D" id="3.30.1330.100">
    <property type="entry name" value="CofE-like"/>
    <property type="match status" value="1"/>
</dbReference>
<dbReference type="SUPFAM" id="SSF144010">
    <property type="entry name" value="CofE-like"/>
    <property type="match status" value="1"/>
</dbReference>
<dbReference type="InterPro" id="IPR008225">
    <property type="entry name" value="F420-0_g-glutamyl_ligase"/>
</dbReference>
<dbReference type="EMBL" id="PKUS01000019">
    <property type="protein sequence ID" value="PLW68122.1"/>
    <property type="molecule type" value="Genomic_DNA"/>
</dbReference>
<dbReference type="Proteomes" id="UP000235005">
    <property type="component" value="Unassembled WGS sequence"/>
</dbReference>
<comment type="caution">
    <text evidence="9">The sequence shown here is derived from an EMBL/GenBank/DDBJ whole genome shotgun (WGS) entry which is preliminary data.</text>
</comment>
<feature type="domain" description="Coenzyme F420:L-glutamate ligase-like" evidence="8">
    <location>
        <begin position="13"/>
        <end position="232"/>
    </location>
</feature>
<keyword evidence="3" id="KW-0547">Nucleotide-binding</keyword>
<name>A0A2N5X0U3_9GAMM</name>
<accession>A0A2N5X0U3</accession>
<evidence type="ECO:0000256" key="5">
    <source>
        <dbReference type="ARBA" id="ARBA00022958"/>
    </source>
</evidence>
<evidence type="ECO:0000313" key="10">
    <source>
        <dbReference type="Proteomes" id="UP000235005"/>
    </source>
</evidence>
<dbReference type="GO" id="GO:0005525">
    <property type="term" value="F:GTP binding"/>
    <property type="evidence" value="ECO:0007669"/>
    <property type="project" value="UniProtKB-KW"/>
</dbReference>